<evidence type="ECO:0000256" key="3">
    <source>
        <dbReference type="ARBA" id="ARBA00022448"/>
    </source>
</evidence>
<gene>
    <name evidence="13" type="ORF">CUNI_LOCUS11427</name>
</gene>
<feature type="transmembrane region" description="Helical" evidence="12">
    <location>
        <begin position="20"/>
        <end position="40"/>
    </location>
</feature>
<dbReference type="GO" id="GO:0006814">
    <property type="term" value="P:sodium ion transport"/>
    <property type="evidence" value="ECO:0007669"/>
    <property type="project" value="UniProtKB-KW"/>
</dbReference>
<keyword evidence="7" id="KW-0915">Sodium</keyword>
<feature type="transmembrane region" description="Helical" evidence="12">
    <location>
        <begin position="389"/>
        <end position="412"/>
    </location>
</feature>
<feature type="transmembrane region" description="Helical" evidence="12">
    <location>
        <begin position="196"/>
        <end position="219"/>
    </location>
</feature>
<keyword evidence="5 12" id="KW-0812">Transmembrane</keyword>
<evidence type="ECO:0000313" key="14">
    <source>
        <dbReference type="Proteomes" id="UP000678393"/>
    </source>
</evidence>
<evidence type="ECO:0000256" key="1">
    <source>
        <dbReference type="ARBA" id="ARBA00004651"/>
    </source>
</evidence>
<dbReference type="EMBL" id="CAJHNH020002190">
    <property type="protein sequence ID" value="CAG5125869.1"/>
    <property type="molecule type" value="Genomic_DNA"/>
</dbReference>
<reference evidence="13" key="1">
    <citation type="submission" date="2021-04" db="EMBL/GenBank/DDBJ databases">
        <authorList>
            <consortium name="Molecular Ecology Group"/>
        </authorList>
    </citation>
    <scope>NUCLEOTIDE SEQUENCE</scope>
</reference>
<comment type="caution">
    <text evidence="13">The sequence shown here is derived from an EMBL/GenBank/DDBJ whole genome shotgun (WGS) entry which is preliminary data.</text>
</comment>
<evidence type="ECO:0000256" key="11">
    <source>
        <dbReference type="RuleBase" id="RU362091"/>
    </source>
</evidence>
<keyword evidence="6 12" id="KW-1133">Transmembrane helix</keyword>
<keyword evidence="10" id="KW-0739">Sodium transport</keyword>
<dbReference type="CDD" id="cd11492">
    <property type="entry name" value="SLC5sbd_NIS-SMVT"/>
    <property type="match status" value="1"/>
</dbReference>
<dbReference type="NCBIfam" id="TIGR00813">
    <property type="entry name" value="sss"/>
    <property type="match status" value="1"/>
</dbReference>
<dbReference type="PROSITE" id="PS50283">
    <property type="entry name" value="NA_SOLUT_SYMP_3"/>
    <property type="match status" value="1"/>
</dbReference>
<feature type="transmembrane region" description="Helical" evidence="12">
    <location>
        <begin position="345"/>
        <end position="368"/>
    </location>
</feature>
<dbReference type="PANTHER" id="PTHR42985">
    <property type="entry name" value="SODIUM-COUPLED MONOCARBOXYLATE TRANSPORTER"/>
    <property type="match status" value="1"/>
</dbReference>
<dbReference type="InterPro" id="IPR038377">
    <property type="entry name" value="Na/Glc_symporter_sf"/>
</dbReference>
<dbReference type="AlphaFoldDB" id="A0A8S3Z9K4"/>
<dbReference type="OrthoDB" id="6132759at2759"/>
<feature type="transmembrane region" description="Helical" evidence="12">
    <location>
        <begin position="449"/>
        <end position="471"/>
    </location>
</feature>
<keyword evidence="8" id="KW-0406">Ion transport</keyword>
<keyword evidence="4" id="KW-1003">Cell membrane</keyword>
<evidence type="ECO:0000256" key="6">
    <source>
        <dbReference type="ARBA" id="ARBA00022989"/>
    </source>
</evidence>
<dbReference type="PANTHER" id="PTHR42985:SF2">
    <property type="entry name" value="SODIUM-DEPENDENT MULTIVITAMIN TRANSPORTER"/>
    <property type="match status" value="1"/>
</dbReference>
<protein>
    <recommendedName>
        <fullName evidence="15">Sodium-coupled monocarboxylate transporter 1</fullName>
    </recommendedName>
</protein>
<keyword evidence="3" id="KW-0813">Transport</keyword>
<evidence type="ECO:0000256" key="7">
    <source>
        <dbReference type="ARBA" id="ARBA00023053"/>
    </source>
</evidence>
<evidence type="ECO:0000256" key="9">
    <source>
        <dbReference type="ARBA" id="ARBA00023136"/>
    </source>
</evidence>
<evidence type="ECO:0008006" key="15">
    <source>
        <dbReference type="Google" id="ProtNLM"/>
    </source>
</evidence>
<dbReference type="GO" id="GO:0005886">
    <property type="term" value="C:plasma membrane"/>
    <property type="evidence" value="ECO:0007669"/>
    <property type="project" value="UniProtKB-SubCell"/>
</dbReference>
<feature type="transmembrane region" description="Helical" evidence="12">
    <location>
        <begin position="134"/>
        <end position="153"/>
    </location>
</feature>
<dbReference type="InterPro" id="IPR051163">
    <property type="entry name" value="Sodium:Solute_Symporter_SSF"/>
</dbReference>
<organism evidence="13 14">
    <name type="scientific">Candidula unifasciata</name>
    <dbReference type="NCBI Taxonomy" id="100452"/>
    <lineage>
        <taxon>Eukaryota</taxon>
        <taxon>Metazoa</taxon>
        <taxon>Spiralia</taxon>
        <taxon>Lophotrochozoa</taxon>
        <taxon>Mollusca</taxon>
        <taxon>Gastropoda</taxon>
        <taxon>Heterobranchia</taxon>
        <taxon>Euthyneura</taxon>
        <taxon>Panpulmonata</taxon>
        <taxon>Eupulmonata</taxon>
        <taxon>Stylommatophora</taxon>
        <taxon>Helicina</taxon>
        <taxon>Helicoidea</taxon>
        <taxon>Geomitridae</taxon>
        <taxon>Candidula</taxon>
    </lineage>
</organism>
<dbReference type="InterPro" id="IPR001734">
    <property type="entry name" value="Na/solute_symporter"/>
</dbReference>
<feature type="transmembrane region" description="Helical" evidence="12">
    <location>
        <begin position="60"/>
        <end position="77"/>
    </location>
</feature>
<evidence type="ECO:0000256" key="12">
    <source>
        <dbReference type="SAM" id="Phobius"/>
    </source>
</evidence>
<dbReference type="GO" id="GO:0015293">
    <property type="term" value="F:symporter activity"/>
    <property type="evidence" value="ECO:0007669"/>
    <property type="project" value="TreeGrafter"/>
</dbReference>
<accession>A0A8S3Z9K4</accession>
<evidence type="ECO:0000256" key="5">
    <source>
        <dbReference type="ARBA" id="ARBA00022692"/>
    </source>
</evidence>
<dbReference type="Proteomes" id="UP000678393">
    <property type="component" value="Unassembled WGS sequence"/>
</dbReference>
<evidence type="ECO:0000256" key="2">
    <source>
        <dbReference type="ARBA" id="ARBA00006434"/>
    </source>
</evidence>
<comment type="subcellular location">
    <subcellularLocation>
        <location evidence="1">Cell membrane</location>
        <topology evidence="1">Multi-pass membrane protein</topology>
    </subcellularLocation>
</comment>
<comment type="similarity">
    <text evidence="2 11">Belongs to the sodium:solute symporter (SSF) (TC 2.A.21) family.</text>
</comment>
<keyword evidence="14" id="KW-1185">Reference proteome</keyword>
<evidence type="ECO:0000256" key="10">
    <source>
        <dbReference type="ARBA" id="ARBA00023201"/>
    </source>
</evidence>
<keyword evidence="9 12" id="KW-0472">Membrane</keyword>
<name>A0A8S3Z9K4_9EUPU</name>
<evidence type="ECO:0000256" key="8">
    <source>
        <dbReference type="ARBA" id="ARBA00023065"/>
    </source>
</evidence>
<feature type="transmembrane region" description="Helical" evidence="12">
    <location>
        <begin position="89"/>
        <end position="113"/>
    </location>
</feature>
<feature type="transmembrane region" description="Helical" evidence="12">
    <location>
        <begin position="165"/>
        <end position="184"/>
    </location>
</feature>
<sequence length="518" mass="56688">MDKQYSKNTGIIPLFGVTDYVMFVLTLLISCSIGIFYAFVDRHKNTTKEFLLGGQSMNPIPVAFSLMVTFMSAMTLLGNPAEVYNFDTMWWWIIVGMVLAMWSTTRIFIPFFYNLKVESVFEYLHMRFNKEIRVIGSVILIVQTLIYMAFLLYAPSLALNAVTGVHLWGSVVGMGCVVTFYTTVGGMKAVVWTDTFQAGVIVAGLLAVLIQGSIVQGGFVKAWETAYSNDRIRFDNFSLDPKTRHSVWSMVFGGWAFWMHLYGVNQAQVQRCLSCSTVRKAQIAMWINMPGLAFIVSACCMIGVVMYAFYADCHPITYGLVAKTDQLVPLYVMDVLGNYPGLPGIFVSCVISGSLSSLSSGLNALAAVTLRDLLQQSCVRSVGEFRSTITSKCIVVFYGLLSIGLAYVASHLGSVLEAVYTVFGILNGPVLGVFTLGMFFPWANKHASFGAMCGLLASLAFLFWIGIGAFVSGERALLSPTYVTGCNFTAKPLPASAANLTAVVNGTANHRYVIVART</sequence>
<dbReference type="Pfam" id="PF00474">
    <property type="entry name" value="SSF"/>
    <property type="match status" value="1"/>
</dbReference>
<feature type="transmembrane region" description="Helical" evidence="12">
    <location>
        <begin position="246"/>
        <end position="264"/>
    </location>
</feature>
<proteinExistence type="inferred from homology"/>
<evidence type="ECO:0000256" key="4">
    <source>
        <dbReference type="ARBA" id="ARBA00022475"/>
    </source>
</evidence>
<feature type="transmembrane region" description="Helical" evidence="12">
    <location>
        <begin position="418"/>
        <end position="442"/>
    </location>
</feature>
<dbReference type="PROSITE" id="PS51257">
    <property type="entry name" value="PROKAR_LIPOPROTEIN"/>
    <property type="match status" value="1"/>
</dbReference>
<evidence type="ECO:0000313" key="13">
    <source>
        <dbReference type="EMBL" id="CAG5125869.1"/>
    </source>
</evidence>
<feature type="transmembrane region" description="Helical" evidence="12">
    <location>
        <begin position="285"/>
        <end position="310"/>
    </location>
</feature>
<dbReference type="Gene3D" id="1.20.1730.10">
    <property type="entry name" value="Sodium/glucose cotransporter"/>
    <property type="match status" value="1"/>
</dbReference>